<evidence type="ECO:0000313" key="2">
    <source>
        <dbReference type="Proteomes" id="UP000769528"/>
    </source>
</evidence>
<evidence type="ECO:0008006" key="3">
    <source>
        <dbReference type="Google" id="ProtNLM"/>
    </source>
</evidence>
<reference evidence="1" key="2">
    <citation type="submission" date="2021-01" db="EMBL/GenBank/DDBJ databases">
        <authorList>
            <person name="Schikora-Tamarit M.A."/>
        </authorList>
    </citation>
    <scope>NUCLEOTIDE SEQUENCE</scope>
    <source>
        <strain evidence="1">CBS6341</strain>
    </source>
</reference>
<dbReference type="PANTHER" id="PTHR28523">
    <property type="entry name" value="CYTOCHROME C OXIDASE ASSEMBLY FACTOR 1"/>
    <property type="match status" value="1"/>
</dbReference>
<proteinExistence type="predicted"/>
<name>A0A9P8TD22_9ASCO</name>
<dbReference type="InterPro" id="IPR042432">
    <property type="entry name" value="Coa1_fungi"/>
</dbReference>
<keyword evidence="2" id="KW-1185">Reference proteome</keyword>
<dbReference type="PANTHER" id="PTHR28523:SF1">
    <property type="entry name" value="CYTOCHROME C OXIDASE ASSEMBLY FACTOR 1"/>
    <property type="match status" value="1"/>
</dbReference>
<dbReference type="GO" id="GO:0005743">
    <property type="term" value="C:mitochondrial inner membrane"/>
    <property type="evidence" value="ECO:0007669"/>
    <property type="project" value="TreeGrafter"/>
</dbReference>
<reference evidence="1" key="1">
    <citation type="journal article" date="2021" name="Open Biol.">
        <title>Shared evolutionary footprints suggest mitochondrial oxidative damage underlies multiple complex I losses in fungi.</title>
        <authorList>
            <person name="Schikora-Tamarit M.A."/>
            <person name="Marcet-Houben M."/>
            <person name="Nosek J."/>
            <person name="Gabaldon T."/>
        </authorList>
    </citation>
    <scope>NUCLEOTIDE SEQUENCE</scope>
    <source>
        <strain evidence="1">CBS6341</strain>
    </source>
</reference>
<sequence length="191" mass="21876">MSFLSSKIFQRGIISSRLLSINPILPLSFKSITYSNIRYNSSSTIKQSKPVTIDRELPDPLKDQFADRLKFFIFVTLMGISSVLIFNYEKINSPIVTTTLHFLRRSQIIREVLGDHIDFATLVPWVKGELNQVKGKVDIKFSVKGSKNNGIITLIADREDRYSDFLIHQWNLTVDGKTYDLLEDKTVDFAV</sequence>
<dbReference type="InterPro" id="IPR014807">
    <property type="entry name" value="Coa1"/>
</dbReference>
<evidence type="ECO:0000313" key="1">
    <source>
        <dbReference type="EMBL" id="KAH3675018.1"/>
    </source>
</evidence>
<dbReference type="Proteomes" id="UP000769528">
    <property type="component" value="Unassembled WGS sequence"/>
</dbReference>
<protein>
    <recommendedName>
        <fullName evidence="3">Cytochrome c oxidase assembly factor 1</fullName>
    </recommendedName>
</protein>
<comment type="caution">
    <text evidence="1">The sequence shown here is derived from an EMBL/GenBank/DDBJ whole genome shotgun (WGS) entry which is preliminary data.</text>
</comment>
<accession>A0A9P8TD22</accession>
<organism evidence="1 2">
    <name type="scientific">Wickerhamomyces mucosus</name>
    <dbReference type="NCBI Taxonomy" id="1378264"/>
    <lineage>
        <taxon>Eukaryota</taxon>
        <taxon>Fungi</taxon>
        <taxon>Dikarya</taxon>
        <taxon>Ascomycota</taxon>
        <taxon>Saccharomycotina</taxon>
        <taxon>Saccharomycetes</taxon>
        <taxon>Phaffomycetales</taxon>
        <taxon>Wickerhamomycetaceae</taxon>
        <taxon>Wickerhamomyces</taxon>
    </lineage>
</organism>
<dbReference type="AlphaFoldDB" id="A0A9P8TD22"/>
<dbReference type="GO" id="GO:0033617">
    <property type="term" value="P:mitochondrial respiratory chain complex IV assembly"/>
    <property type="evidence" value="ECO:0007669"/>
    <property type="project" value="InterPro"/>
</dbReference>
<gene>
    <name evidence="1" type="ORF">WICMUC_002850</name>
</gene>
<dbReference type="OrthoDB" id="2100652at2759"/>
<dbReference type="EMBL" id="JAEUBF010000782">
    <property type="protein sequence ID" value="KAH3675018.1"/>
    <property type="molecule type" value="Genomic_DNA"/>
</dbReference>
<dbReference type="Pfam" id="PF08695">
    <property type="entry name" value="Coa1"/>
    <property type="match status" value="1"/>
</dbReference>